<organism evidence="1">
    <name type="scientific">Chelativorans sp. (strain BNC1)</name>
    <dbReference type="NCBI Taxonomy" id="266779"/>
    <lineage>
        <taxon>Bacteria</taxon>
        <taxon>Pseudomonadati</taxon>
        <taxon>Pseudomonadota</taxon>
        <taxon>Alphaproteobacteria</taxon>
        <taxon>Hyphomicrobiales</taxon>
        <taxon>Phyllobacteriaceae</taxon>
        <taxon>Chelativorans</taxon>
    </lineage>
</organism>
<gene>
    <name evidence="1" type="ordered locus">Meso_1205</name>
</gene>
<name>Q11J24_CHESB</name>
<dbReference type="STRING" id="266779.Meso_1205"/>
<sequence length="211" mass="24353">MKHTRSSSEWEIRDAVVKRFRELWPDARIIHEMNVEHGSSRADVVAVQPDRIWICEIKSERDKLDRLAGQIKDFGPTCHGLIVAAHEKWTKSPGMEPTKYGMRQIPSPLRAATAESRRFTIWEYPTSGTWWQPGVSIPWFHRMLLLLWTDELRFVASRHGISCSNRTPAYKLAPEMSRLMTGREIERAVCRMLRAREFAEADPAIVEAKAA</sequence>
<dbReference type="eggNOG" id="ENOG50336VS">
    <property type="taxonomic scope" value="Bacteria"/>
</dbReference>
<reference evidence="1" key="1">
    <citation type="submission" date="2006-06" db="EMBL/GenBank/DDBJ databases">
        <title>Complete sequence of chromosome of Chelativorans sp. BNC1.</title>
        <authorList>
            <consortium name="US DOE Joint Genome Institute"/>
            <person name="Copeland A."/>
            <person name="Lucas S."/>
            <person name="Lapidus A."/>
            <person name="Barry K."/>
            <person name="Detter J.C."/>
            <person name="Glavina del Rio T."/>
            <person name="Hammon N."/>
            <person name="Israni S."/>
            <person name="Dalin E."/>
            <person name="Tice H."/>
            <person name="Pitluck S."/>
            <person name="Chertkov O."/>
            <person name="Brettin T."/>
            <person name="Bruce D."/>
            <person name="Han C."/>
            <person name="Tapia R."/>
            <person name="Gilna P."/>
            <person name="Schmutz J."/>
            <person name="Larimer F."/>
            <person name="Land M."/>
            <person name="Hauser L."/>
            <person name="Kyrpides N."/>
            <person name="Mikhailova N."/>
            <person name="Richardson P."/>
        </authorList>
    </citation>
    <scope>NUCLEOTIDE SEQUENCE</scope>
    <source>
        <strain evidence="1">BNC1</strain>
    </source>
</reference>
<evidence type="ECO:0000313" key="1">
    <source>
        <dbReference type="EMBL" id="ABG62601.1"/>
    </source>
</evidence>
<dbReference type="OrthoDB" id="3358108at2"/>
<dbReference type="HOGENOM" id="CLU_1303083_0_0_5"/>
<dbReference type="EMBL" id="CP000390">
    <property type="protein sequence ID" value="ABG62601.1"/>
    <property type="molecule type" value="Genomic_DNA"/>
</dbReference>
<proteinExistence type="predicted"/>
<dbReference type="KEGG" id="mes:Meso_1205"/>
<dbReference type="AlphaFoldDB" id="Q11J24"/>
<protein>
    <submittedName>
        <fullName evidence="1">Uncharacterized protein</fullName>
    </submittedName>
</protein>
<accession>Q11J24</accession>